<evidence type="ECO:0000259" key="3">
    <source>
        <dbReference type="Pfam" id="PF00326"/>
    </source>
</evidence>
<evidence type="ECO:0000256" key="2">
    <source>
        <dbReference type="ARBA" id="ARBA00022801"/>
    </source>
</evidence>
<name>A0A0B0DE92_9MICC</name>
<gene>
    <name evidence="4" type="ORF">AS25_11920</name>
</gene>
<dbReference type="SUPFAM" id="SSF53474">
    <property type="entry name" value="alpha/beta-Hydrolases"/>
    <property type="match status" value="1"/>
</dbReference>
<proteinExistence type="predicted"/>
<comment type="caution">
    <text evidence="4">The sequence shown here is derived from an EMBL/GenBank/DDBJ whole genome shotgun (WGS) entry which is preliminary data.</text>
</comment>
<dbReference type="SUPFAM" id="SSF50969">
    <property type="entry name" value="YVTN repeat-like/Quinoprotein amine dehydrogenase"/>
    <property type="match status" value="1"/>
</dbReference>
<dbReference type="Gene3D" id="3.40.50.1820">
    <property type="entry name" value="alpha/beta hydrolase"/>
    <property type="match status" value="1"/>
</dbReference>
<dbReference type="GO" id="GO:0006508">
    <property type="term" value="P:proteolysis"/>
    <property type="evidence" value="ECO:0007669"/>
    <property type="project" value="InterPro"/>
</dbReference>
<dbReference type="GO" id="GO:0004252">
    <property type="term" value="F:serine-type endopeptidase activity"/>
    <property type="evidence" value="ECO:0007669"/>
    <property type="project" value="TreeGrafter"/>
</dbReference>
<dbReference type="eggNOG" id="COG1506">
    <property type="taxonomic scope" value="Bacteria"/>
</dbReference>
<dbReference type="Pfam" id="PF00326">
    <property type="entry name" value="Peptidase_S9"/>
    <property type="match status" value="1"/>
</dbReference>
<feature type="domain" description="Peptidase S9 prolyl oligopeptidase catalytic" evidence="3">
    <location>
        <begin position="460"/>
        <end position="662"/>
    </location>
</feature>
<dbReference type="eggNOG" id="COG3386">
    <property type="taxonomic scope" value="Bacteria"/>
</dbReference>
<dbReference type="PANTHER" id="PTHR42776:SF13">
    <property type="entry name" value="DIPEPTIDYL-PEPTIDASE 5"/>
    <property type="match status" value="1"/>
</dbReference>
<dbReference type="InterPro" id="IPR011044">
    <property type="entry name" value="Quino_amine_DH_bsu"/>
</dbReference>
<keyword evidence="1" id="KW-0732">Signal</keyword>
<keyword evidence="2" id="KW-0378">Hydrolase</keyword>
<evidence type="ECO:0000256" key="1">
    <source>
        <dbReference type="ARBA" id="ARBA00022729"/>
    </source>
</evidence>
<dbReference type="EMBL" id="JROM01000055">
    <property type="protein sequence ID" value="KHE73589.1"/>
    <property type="molecule type" value="Genomic_DNA"/>
</dbReference>
<dbReference type="STRING" id="223184.AS25_11920"/>
<evidence type="ECO:0000313" key="5">
    <source>
        <dbReference type="Proteomes" id="UP000030664"/>
    </source>
</evidence>
<dbReference type="InterPro" id="IPR029058">
    <property type="entry name" value="AB_hydrolase_fold"/>
</dbReference>
<dbReference type="AlphaFoldDB" id="A0A0B0DE92"/>
<evidence type="ECO:0000313" key="4">
    <source>
        <dbReference type="EMBL" id="KHE73589.1"/>
    </source>
</evidence>
<accession>A0A0B0DE92</accession>
<organism evidence="4 5">
    <name type="scientific">Kocuria marina</name>
    <dbReference type="NCBI Taxonomy" id="223184"/>
    <lineage>
        <taxon>Bacteria</taxon>
        <taxon>Bacillati</taxon>
        <taxon>Actinomycetota</taxon>
        <taxon>Actinomycetes</taxon>
        <taxon>Micrococcales</taxon>
        <taxon>Micrococcaceae</taxon>
        <taxon>Kocuria</taxon>
    </lineage>
</organism>
<protein>
    <submittedName>
        <fullName evidence="4">Peptidase S9</fullName>
    </submittedName>
</protein>
<reference evidence="4 5" key="1">
    <citation type="submission" date="2014-09" db="EMBL/GenBank/DDBJ databases">
        <title>High-quality draft genome sequence of Kocuria marina SO9-6, an actinobacterium isolated from a copper mine.</title>
        <authorList>
            <person name="Castro D.B."/>
            <person name="Pereira L.B."/>
            <person name="Silva M.V."/>
            <person name="Silva B.P."/>
            <person name="Zanardi B.R."/>
            <person name="Carlos C."/>
            <person name="Belgini D.R."/>
            <person name="Limache E.G."/>
            <person name="Lacerda G.V."/>
            <person name="Nery M.B."/>
            <person name="Gomes M.B."/>
            <person name="Souza S."/>
            <person name="Silva T.M."/>
            <person name="Rodrigues V.D."/>
            <person name="Paulino L.C."/>
            <person name="Vicentini R."/>
            <person name="Ferraz L.F."/>
            <person name="Ottoboni L.M."/>
        </authorList>
    </citation>
    <scope>NUCLEOTIDE SEQUENCE [LARGE SCALE GENOMIC DNA]</scope>
    <source>
        <strain evidence="4 5">SO9-6</strain>
    </source>
</reference>
<dbReference type="Proteomes" id="UP000030664">
    <property type="component" value="Unassembled WGS sequence"/>
</dbReference>
<dbReference type="RefSeq" id="WP_035965356.1">
    <property type="nucleotide sequence ID" value="NZ_JROM01000055.1"/>
</dbReference>
<sequence length="674" mass="75133">MTSRYETPEQLVATARLTGLTAQRNGPVIALRQELSSDGKRYVKHAWSVPHPNDGDSAPVPLTSGDHGVQEVCPAPSGELYFTSDRPVDGDDEKRSRLWLLPEHGEARMVLDMPEGISDPKLGGDTLFFLSGMHPSAKGAPDELARNRELHELREEAGASPVLYDRAPSRYWDQDLPAAETALWFVDTAALADARDAREAVRRVDLPAGRLTHYSVAPDGTWLLAQLTAWLPEGWERSQLWRVPLTADGCGEPELFRDANAEDSWEPGPMSPDGSRVVLQRDVAWRDGTNMQLSLWVHDLRTGRDTEVVPTDEYWAGEPRWIDDDSFVCTSDHQGRGIVLRVTCPRDAEPSIDVLAGGADQPWTYSAVHPVGDAFYGLRATYDHPLEAVTWSGRDFSAEPTRIDGLVPDDAVPGRLEEVTTTAEDGTRIRAWLALPEGEGTEHPLLVFVHGGPWASNNQWSWRWNPWPFVARGYAVLLPDPAISTGYGQAMIDRGQQELGGAPFTDVMALVEATTQRADIDTQRQALLGGSYGGYMANWVATQTADRFRCIVTHASLWNVDSMGATTDNTEWREAMGPAQAAVYSPHRFVERIQVPMLVIHGDKDYRVPISQSLELWSDLQLRTRVEGHRFLYFPDENHWILKPANSRAWYETVLAFVAEHVLGEDWQRPELLG</sequence>
<dbReference type="InterPro" id="IPR001375">
    <property type="entry name" value="Peptidase_S9_cat"/>
</dbReference>
<dbReference type="PANTHER" id="PTHR42776">
    <property type="entry name" value="SERINE PEPTIDASE S9 FAMILY MEMBER"/>
    <property type="match status" value="1"/>
</dbReference>